<name>A0A844EC63_9LACO</name>
<feature type="non-terminal residue" evidence="2">
    <location>
        <position position="175"/>
    </location>
</feature>
<evidence type="ECO:0000313" key="2">
    <source>
        <dbReference type="EMBL" id="MSE21681.1"/>
    </source>
</evidence>
<dbReference type="EMBL" id="WKKY01000548">
    <property type="protein sequence ID" value="MSE21681.1"/>
    <property type="molecule type" value="Genomic_DNA"/>
</dbReference>
<accession>A0A844EC63</accession>
<organism evidence="2 3">
    <name type="scientific">Lentilactobacillus parabuchneri</name>
    <dbReference type="NCBI Taxonomy" id="152331"/>
    <lineage>
        <taxon>Bacteria</taxon>
        <taxon>Bacillati</taxon>
        <taxon>Bacillota</taxon>
        <taxon>Bacilli</taxon>
        <taxon>Lactobacillales</taxon>
        <taxon>Lactobacillaceae</taxon>
        <taxon>Lentilactobacillus</taxon>
    </lineage>
</organism>
<gene>
    <name evidence="2" type="ORF">GKC44_10655</name>
</gene>
<feature type="region of interest" description="Disordered" evidence="1">
    <location>
        <begin position="89"/>
        <end position="111"/>
    </location>
</feature>
<evidence type="ECO:0000313" key="3">
    <source>
        <dbReference type="Proteomes" id="UP000491237"/>
    </source>
</evidence>
<comment type="caution">
    <text evidence="2">The sequence shown here is derived from an EMBL/GenBank/DDBJ whole genome shotgun (WGS) entry which is preliminary data.</text>
</comment>
<proteinExistence type="predicted"/>
<dbReference type="AlphaFoldDB" id="A0A844EC63"/>
<dbReference type="Proteomes" id="UP000491237">
    <property type="component" value="Unassembled WGS sequence"/>
</dbReference>
<reference evidence="2 3" key="1">
    <citation type="submission" date="2019-11" db="EMBL/GenBank/DDBJ databases">
        <title>Draft Genome Sequence of Plant Growth-Promoting Rhizosphere-Associated Bacteria.</title>
        <authorList>
            <person name="Vasilyev I.Y."/>
            <person name="Radchenko V."/>
            <person name="Ilnitskaya E.V."/>
        </authorList>
    </citation>
    <scope>NUCLEOTIDE SEQUENCE [LARGE SCALE GENOMIC DNA]</scope>
    <source>
        <strain evidence="2 3">VRA_07sq_f</strain>
    </source>
</reference>
<protein>
    <submittedName>
        <fullName evidence="2">Uncharacterized protein</fullName>
    </submittedName>
</protein>
<sequence>MGYARSAKVGFRVVSENMDAIDRANEKMDRLIRTSREANNQLSHFGSRMSVQGLTKFEDKYESLISKSKKMSDSLISDTDKINDRLKGLADSSRESAKQIGKAFSDTSKEARNSFKRLPKEAGFKVKTNLKQTSSDIDHANTRVQRFGTKGKISFDNLSRSGRKTTKSFRNLYDA</sequence>
<evidence type="ECO:0000256" key="1">
    <source>
        <dbReference type="SAM" id="MobiDB-lite"/>
    </source>
</evidence>